<name>A0ABY4VTI6_9BURK</name>
<dbReference type="RefSeq" id="WP_252253431.1">
    <property type="nucleotide sequence ID" value="NZ_CP098736.1"/>
</dbReference>
<dbReference type="Pfam" id="PF05728">
    <property type="entry name" value="UPF0227"/>
    <property type="match status" value="1"/>
</dbReference>
<dbReference type="PANTHER" id="PTHR35602">
    <property type="entry name" value="ESTERASE YQIA-RELATED"/>
    <property type="match status" value="1"/>
</dbReference>
<dbReference type="Gene3D" id="3.40.50.1820">
    <property type="entry name" value="alpha/beta hydrolase"/>
    <property type="match status" value="1"/>
</dbReference>
<feature type="compositionally biased region" description="Basic and acidic residues" evidence="1">
    <location>
        <begin position="198"/>
        <end position="231"/>
    </location>
</feature>
<dbReference type="InterPro" id="IPR008886">
    <property type="entry name" value="UPF0227/Esterase_YqiA"/>
</dbReference>
<feature type="region of interest" description="Disordered" evidence="1">
    <location>
        <begin position="196"/>
        <end position="231"/>
    </location>
</feature>
<evidence type="ECO:0000313" key="2">
    <source>
        <dbReference type="EMBL" id="USE80605.1"/>
    </source>
</evidence>
<dbReference type="InterPro" id="IPR029058">
    <property type="entry name" value="AB_hydrolase_fold"/>
</dbReference>
<gene>
    <name evidence="2" type="ORF">NDR89_12645</name>
</gene>
<proteinExistence type="predicted"/>
<accession>A0ABY4VTI6</accession>
<dbReference type="Proteomes" id="UP001056648">
    <property type="component" value="Chromosome 2"/>
</dbReference>
<protein>
    <submittedName>
        <fullName evidence="2">Esterase</fullName>
    </submittedName>
</protein>
<dbReference type="SUPFAM" id="SSF53474">
    <property type="entry name" value="alpha/beta-Hydrolases"/>
    <property type="match status" value="1"/>
</dbReference>
<reference evidence="2" key="1">
    <citation type="submission" date="2022-06" db="EMBL/GenBank/DDBJ databases">
        <title>Complete genome sequence and characterization of Cupriavidus gilardii QJ1 isolated from contaminating cells.</title>
        <authorList>
            <person name="Qi J."/>
        </authorList>
    </citation>
    <scope>NUCLEOTIDE SEQUENCE</scope>
    <source>
        <strain evidence="2">QJ1</strain>
    </source>
</reference>
<keyword evidence="3" id="KW-1185">Reference proteome</keyword>
<organism evidence="2 3">
    <name type="scientific">Cupriavidus gilardii</name>
    <dbReference type="NCBI Taxonomy" id="82541"/>
    <lineage>
        <taxon>Bacteria</taxon>
        <taxon>Pseudomonadati</taxon>
        <taxon>Pseudomonadota</taxon>
        <taxon>Betaproteobacteria</taxon>
        <taxon>Burkholderiales</taxon>
        <taxon>Burkholderiaceae</taxon>
        <taxon>Cupriavidus</taxon>
    </lineage>
</organism>
<dbReference type="EMBL" id="CP098736">
    <property type="protein sequence ID" value="USE80605.1"/>
    <property type="molecule type" value="Genomic_DNA"/>
</dbReference>
<evidence type="ECO:0000313" key="3">
    <source>
        <dbReference type="Proteomes" id="UP001056648"/>
    </source>
</evidence>
<dbReference type="PANTHER" id="PTHR35602:SF3">
    <property type="entry name" value="ESTERASE YQIA"/>
    <property type="match status" value="1"/>
</dbReference>
<evidence type="ECO:0000256" key="1">
    <source>
        <dbReference type="SAM" id="MobiDB-lite"/>
    </source>
</evidence>
<sequence>MLLYLHGFRSSPRSFKAQLVQQRLRERGLGRYYACPMLDVSPARAIEQAEAAIAAARLSSSSDRPLAIVGSSLGGYYARWLGERHGCPTVLLNPAVHPWTDLERHLGEQPLWHGGGSVKVERHHLQELLDLRVDTLRHPERFYLLAATGDEVLDYREMVASCPGARIRVIEGSDHGISEFADYVDEVLDFCGYGTAGEGRDDSGARDDHTDDHKEGNKDGNKDGNKEGGNA</sequence>